<evidence type="ECO:0000313" key="3">
    <source>
        <dbReference type="Proteomes" id="UP000006732"/>
    </source>
</evidence>
<evidence type="ECO:0000313" key="2">
    <source>
        <dbReference type="EMBL" id="ABK99429.1"/>
    </source>
</evidence>
<reference evidence="2 3" key="1">
    <citation type="submission" date="2006-10" db="EMBL/GenBank/DDBJ databases">
        <title>Complete sequence of chromosome of Pelobacter propionicus DSM 2379.</title>
        <authorList>
            <consortium name="US DOE Joint Genome Institute"/>
            <person name="Copeland A."/>
            <person name="Lucas S."/>
            <person name="Lapidus A."/>
            <person name="Barry K."/>
            <person name="Detter J.C."/>
            <person name="Glavina del Rio T."/>
            <person name="Hammon N."/>
            <person name="Israni S."/>
            <person name="Dalin E."/>
            <person name="Tice H."/>
            <person name="Pitluck S."/>
            <person name="Saunders E."/>
            <person name="Brettin T."/>
            <person name="Bruce D."/>
            <person name="Han C."/>
            <person name="Tapia R."/>
            <person name="Schmutz J."/>
            <person name="Larimer F."/>
            <person name="Land M."/>
            <person name="Hauser L."/>
            <person name="Kyrpides N."/>
            <person name="Kim E."/>
            <person name="Lovley D."/>
            <person name="Richardson P."/>
        </authorList>
    </citation>
    <scope>NUCLEOTIDE SEQUENCE [LARGE SCALE GENOMIC DNA]</scope>
    <source>
        <strain evidence="3">DSM 2379 / NBRC 103807 / OttBd1</strain>
    </source>
</reference>
<dbReference type="HOGENOM" id="CLU_019505_1_0_7"/>
<feature type="domain" description="Gp5/Type VI secretion system Vgr protein OB-fold" evidence="1">
    <location>
        <begin position="27"/>
        <end position="101"/>
    </location>
</feature>
<dbReference type="AlphaFoldDB" id="A1AQ09"/>
<dbReference type="Pfam" id="PF04717">
    <property type="entry name" value="Phage_base_V"/>
    <property type="match status" value="1"/>
</dbReference>
<dbReference type="STRING" id="338966.Ppro_1817"/>
<accession>A1AQ09</accession>
<protein>
    <recommendedName>
        <fullName evidence="1">Gp5/Type VI secretion system Vgr protein OB-fold domain-containing protein</fullName>
    </recommendedName>
</protein>
<dbReference type="Gene3D" id="2.40.50.230">
    <property type="entry name" value="Gp5 N-terminal domain"/>
    <property type="match status" value="1"/>
</dbReference>
<dbReference type="KEGG" id="ppd:Ppro_1817"/>
<keyword evidence="3" id="KW-1185">Reference proteome</keyword>
<evidence type="ECO:0000259" key="1">
    <source>
        <dbReference type="Pfam" id="PF04717"/>
    </source>
</evidence>
<proteinExistence type="predicted"/>
<dbReference type="EMBL" id="CP000482">
    <property type="protein sequence ID" value="ABK99429.1"/>
    <property type="molecule type" value="Genomic_DNA"/>
</dbReference>
<dbReference type="eggNOG" id="COG3501">
    <property type="taxonomic scope" value="Bacteria"/>
</dbReference>
<dbReference type="SUPFAM" id="SSF69255">
    <property type="entry name" value="gp5 N-terminal domain-like"/>
    <property type="match status" value="1"/>
</dbReference>
<dbReference type="InterPro" id="IPR006531">
    <property type="entry name" value="Gp5/Vgr_OB"/>
</dbReference>
<dbReference type="RefSeq" id="WP_011735706.1">
    <property type="nucleotide sequence ID" value="NC_008609.1"/>
</dbReference>
<name>A1AQ09_PELPD</name>
<organism evidence="2 3">
    <name type="scientific">Pelobacter propionicus (strain DSM 2379 / NBRC 103807 / OttBd1)</name>
    <dbReference type="NCBI Taxonomy" id="338966"/>
    <lineage>
        <taxon>Bacteria</taxon>
        <taxon>Pseudomonadati</taxon>
        <taxon>Thermodesulfobacteriota</taxon>
        <taxon>Desulfuromonadia</taxon>
        <taxon>Desulfuromonadales</taxon>
        <taxon>Desulfuromonadaceae</taxon>
        <taxon>Pelobacter</taxon>
    </lineage>
</organism>
<gene>
    <name evidence="2" type="ordered locus">Ppro_1817</name>
</gene>
<dbReference type="InterPro" id="IPR037026">
    <property type="entry name" value="Vgr_OB-fold_dom_sf"/>
</dbReference>
<dbReference type="Proteomes" id="UP000006732">
    <property type="component" value="Chromosome"/>
</dbReference>
<sequence>MDSERLLEIEERLALLEGFPRRAYGKYRGVVVDNQGDPANAGRIKVRVPEIHGDDAAWAWPCVPYAGPQVGWFMMPPLNAGVWVEFEGGDPGKPIWVGCFWGSNELPSDAQAPDVRMLQTETAQIRVDDAAGEILVKNDSDAQVTWGSDVVVEAGGATHSVGSGGVVSESSPGKIEVGSSGVSVNSGAFKVI</sequence>